<feature type="compositionally biased region" description="Basic and acidic residues" evidence="1">
    <location>
        <begin position="62"/>
        <end position="76"/>
    </location>
</feature>
<feature type="region of interest" description="Disordered" evidence="1">
    <location>
        <begin position="1"/>
        <end position="48"/>
    </location>
</feature>
<proteinExistence type="predicted"/>
<evidence type="ECO:0000256" key="1">
    <source>
        <dbReference type="SAM" id="MobiDB-lite"/>
    </source>
</evidence>
<dbReference type="SUPFAM" id="SSF101908">
    <property type="entry name" value="Putative isomerase YbhE"/>
    <property type="match status" value="1"/>
</dbReference>
<dbReference type="Proteomes" id="UP000660262">
    <property type="component" value="Unassembled WGS sequence"/>
</dbReference>
<reference evidence="2" key="1">
    <citation type="submission" date="2020-10" db="EMBL/GenBank/DDBJ databases">
        <title>Unveiling of a novel bifunctional photoreceptor, Dualchrome1, isolated from a cosmopolitan green alga.</title>
        <authorList>
            <person name="Suzuki S."/>
            <person name="Kawachi M."/>
        </authorList>
    </citation>
    <scope>NUCLEOTIDE SEQUENCE</scope>
    <source>
        <strain evidence="2">NIES 2893</strain>
    </source>
</reference>
<dbReference type="EMBL" id="BNJQ01000008">
    <property type="protein sequence ID" value="GHP04701.1"/>
    <property type="molecule type" value="Genomic_DNA"/>
</dbReference>
<dbReference type="OrthoDB" id="10261376at2759"/>
<dbReference type="InterPro" id="IPR015943">
    <property type="entry name" value="WD40/YVTN_repeat-like_dom_sf"/>
</dbReference>
<evidence type="ECO:0000313" key="3">
    <source>
        <dbReference type="Proteomes" id="UP000660262"/>
    </source>
</evidence>
<dbReference type="AlphaFoldDB" id="A0A830HGE0"/>
<feature type="compositionally biased region" description="Pro residues" evidence="1">
    <location>
        <begin position="114"/>
        <end position="125"/>
    </location>
</feature>
<sequence length="733" mass="76949">MERPLDGHNALPSSSKSGKLPSEPTRTVPGAQTAGGERHVQFSASAGGQYRLYASFTRELEKWKKNDPAAAADRRISPTNRRTNMRAVPTVPLRVDSADPATTNTQNNDRAPTPLAPTPPPPAAPSSPFAQHLGRAAFEYMAGGIPNSSISYEMREVPSLPMGLSSDGGMTTTTAAPNNNDGDFEGEAGASKKRRRGGASPPSAAAASAAPAEHITIDGDMPPSTRLRSTAKLDTDVIARADAVASTLRKPWRFQEPWWALPNPPTGCHLSLIGADGPRRRVEPTIANNQAGGKLPPSCGGGAACMVEFGRGSHRDQIAFVTSLRPEICLRSLRSLGVTATTSSNAEADADPDVNVYAMNYMPTCVAWDHDGALYVGSGSGGVHHVDANNGRVVTSIGARAGGIGDRVWSVSVGSHSSAVNGKVVVYTDHSGLLRMYGSDGASRITTLYPAASSTVSGTPSGGAPLRDVDIHRTLPLIACGSADGNAYIFDVRMTSRGPLFVLPAAARAREHRLNTGVLATRWSGPSQHRLVTATDDGSLLSWHLGAESATLENSLAAPPFSAASLPVEPTRLQPQRTFCVWKRGGGARSPFAALSCRADGLCATGTFGGNMGGVVGIFYPAWDAPVATSAVDVKGIPRNARSLQDLNDAEEAYKKQPHSRSDTSISSMMLRRSGLAETSPSFASVSWREMSPGEPEDDFPTCVASTLEGSLAALRLEKEGAEDNNGEDVVVD</sequence>
<dbReference type="Gene3D" id="2.130.10.10">
    <property type="entry name" value="YVTN repeat-like/Quinoprotein amine dehydrogenase"/>
    <property type="match status" value="1"/>
</dbReference>
<gene>
    <name evidence="2" type="ORF">PPROV_000345400</name>
</gene>
<organism evidence="2 3">
    <name type="scientific">Pycnococcus provasolii</name>
    <dbReference type="NCBI Taxonomy" id="41880"/>
    <lineage>
        <taxon>Eukaryota</taxon>
        <taxon>Viridiplantae</taxon>
        <taxon>Chlorophyta</taxon>
        <taxon>Pseudoscourfieldiophyceae</taxon>
        <taxon>Pseudoscourfieldiales</taxon>
        <taxon>Pycnococcaceae</taxon>
        <taxon>Pycnococcus</taxon>
    </lineage>
</organism>
<feature type="region of interest" description="Disordered" evidence="1">
    <location>
        <begin position="161"/>
        <end position="224"/>
    </location>
</feature>
<feature type="compositionally biased region" description="Low complexity" evidence="1">
    <location>
        <begin position="11"/>
        <end position="22"/>
    </location>
</feature>
<dbReference type="SMART" id="SM00320">
    <property type="entry name" value="WD40"/>
    <property type="match status" value="3"/>
</dbReference>
<comment type="caution">
    <text evidence="2">The sequence shown here is derived from an EMBL/GenBank/DDBJ whole genome shotgun (WGS) entry which is preliminary data.</text>
</comment>
<accession>A0A830HGE0</accession>
<feature type="compositionally biased region" description="Polar residues" evidence="1">
    <location>
        <begin position="168"/>
        <end position="181"/>
    </location>
</feature>
<dbReference type="InterPro" id="IPR001680">
    <property type="entry name" value="WD40_rpt"/>
</dbReference>
<feature type="compositionally biased region" description="Low complexity" evidence="1">
    <location>
        <begin position="199"/>
        <end position="212"/>
    </location>
</feature>
<evidence type="ECO:0000313" key="2">
    <source>
        <dbReference type="EMBL" id="GHP04701.1"/>
    </source>
</evidence>
<name>A0A830HGE0_9CHLO</name>
<keyword evidence="3" id="KW-1185">Reference proteome</keyword>
<protein>
    <submittedName>
        <fullName evidence="2">Uncharacterized protein</fullName>
    </submittedName>
</protein>
<feature type="region of interest" description="Disordered" evidence="1">
    <location>
        <begin position="62"/>
        <end position="129"/>
    </location>
</feature>
<feature type="compositionally biased region" description="Polar residues" evidence="1">
    <location>
        <begin position="100"/>
        <end position="110"/>
    </location>
</feature>